<sequence length="99" mass="11203">MDVILGPLFQIILIVIDLYIWVVIIQAILSWLVAFNVINGYNRFVATVGEVLYRLTEPVLAPIRRRLPSMGGVDLSPVVLILGLIFLQLVIQQLMFKIL</sequence>
<keyword evidence="2" id="KW-0812">Transmembrane</keyword>
<proteinExistence type="inferred from homology"/>
<dbReference type="AlphaFoldDB" id="A0A7W6WLZ1"/>
<keyword evidence="2" id="KW-0472">Membrane</keyword>
<evidence type="ECO:0000313" key="4">
    <source>
        <dbReference type="Proteomes" id="UP000555728"/>
    </source>
</evidence>
<dbReference type="EMBL" id="JACIGI010000060">
    <property type="protein sequence ID" value="MBB4287881.1"/>
    <property type="molecule type" value="Genomic_DNA"/>
</dbReference>
<name>A0A7W6WLZ1_9PROT</name>
<dbReference type="InterPro" id="IPR003425">
    <property type="entry name" value="CCB3/YggT"/>
</dbReference>
<evidence type="ECO:0000313" key="3">
    <source>
        <dbReference type="EMBL" id="MBB4287881.1"/>
    </source>
</evidence>
<gene>
    <name evidence="3" type="ORF">GGD88_003641</name>
</gene>
<protein>
    <submittedName>
        <fullName evidence="3">YggT family protein</fullName>
    </submittedName>
</protein>
<dbReference type="PANTHER" id="PTHR33219">
    <property type="entry name" value="YLMG HOMOLOG PROTEIN 2, CHLOROPLASTIC"/>
    <property type="match status" value="1"/>
</dbReference>
<evidence type="ECO:0000256" key="1">
    <source>
        <dbReference type="ARBA" id="ARBA00010894"/>
    </source>
</evidence>
<organism evidence="3 4">
    <name type="scientific">Roseospira goensis</name>
    <dbReference type="NCBI Taxonomy" id="391922"/>
    <lineage>
        <taxon>Bacteria</taxon>
        <taxon>Pseudomonadati</taxon>
        <taxon>Pseudomonadota</taxon>
        <taxon>Alphaproteobacteria</taxon>
        <taxon>Rhodospirillales</taxon>
        <taxon>Rhodospirillaceae</taxon>
        <taxon>Roseospira</taxon>
    </lineage>
</organism>
<dbReference type="Proteomes" id="UP000555728">
    <property type="component" value="Unassembled WGS sequence"/>
</dbReference>
<comment type="similarity">
    <text evidence="1">Belongs to the YggT family.</text>
</comment>
<evidence type="ECO:0000256" key="2">
    <source>
        <dbReference type="SAM" id="Phobius"/>
    </source>
</evidence>
<reference evidence="3 4" key="1">
    <citation type="submission" date="2020-08" db="EMBL/GenBank/DDBJ databases">
        <title>Genome sequencing of Purple Non-Sulfur Bacteria from various extreme environments.</title>
        <authorList>
            <person name="Mayer M."/>
        </authorList>
    </citation>
    <scope>NUCLEOTIDE SEQUENCE [LARGE SCALE GENOMIC DNA]</scope>
    <source>
        <strain evidence="3 4">JA135</strain>
    </source>
</reference>
<dbReference type="GO" id="GO:0016020">
    <property type="term" value="C:membrane"/>
    <property type="evidence" value="ECO:0007669"/>
    <property type="project" value="InterPro"/>
</dbReference>
<dbReference type="RefSeq" id="WP_184438058.1">
    <property type="nucleotide sequence ID" value="NZ_JACIGI010000060.1"/>
</dbReference>
<dbReference type="PANTHER" id="PTHR33219:SF14">
    <property type="entry name" value="PROTEIN COFACTOR ASSEMBLY OF COMPLEX C SUBUNIT B CCB3, CHLOROPLASTIC-RELATED"/>
    <property type="match status" value="1"/>
</dbReference>
<feature type="transmembrane region" description="Helical" evidence="2">
    <location>
        <begin position="75"/>
        <end position="96"/>
    </location>
</feature>
<dbReference type="Pfam" id="PF02325">
    <property type="entry name" value="CCB3_YggT"/>
    <property type="match status" value="1"/>
</dbReference>
<accession>A0A7W6WLZ1</accession>
<keyword evidence="4" id="KW-1185">Reference proteome</keyword>
<keyword evidence="2" id="KW-1133">Transmembrane helix</keyword>
<comment type="caution">
    <text evidence="3">The sequence shown here is derived from an EMBL/GenBank/DDBJ whole genome shotgun (WGS) entry which is preliminary data.</text>
</comment>
<feature type="transmembrane region" description="Helical" evidence="2">
    <location>
        <begin position="12"/>
        <end position="34"/>
    </location>
</feature>